<dbReference type="InParanoid" id="A0A671VUM0"/>
<dbReference type="GeneID" id="115595656"/>
<dbReference type="PANTHER" id="PTHR13015:SF0">
    <property type="entry name" value="WASH COMPLEX SUBUNIT 3"/>
    <property type="match status" value="1"/>
</dbReference>
<dbReference type="Gene3D" id="1.20.5.110">
    <property type="match status" value="1"/>
</dbReference>
<organism evidence="7 8">
    <name type="scientific">Sparus aurata</name>
    <name type="common">Gilthead sea bream</name>
    <dbReference type="NCBI Taxonomy" id="8175"/>
    <lineage>
        <taxon>Eukaryota</taxon>
        <taxon>Metazoa</taxon>
        <taxon>Chordata</taxon>
        <taxon>Craniata</taxon>
        <taxon>Vertebrata</taxon>
        <taxon>Euteleostomi</taxon>
        <taxon>Actinopterygii</taxon>
        <taxon>Neopterygii</taxon>
        <taxon>Teleostei</taxon>
        <taxon>Neoteleostei</taxon>
        <taxon>Acanthomorphata</taxon>
        <taxon>Eupercaria</taxon>
        <taxon>Spariformes</taxon>
        <taxon>Sparidae</taxon>
        <taxon>Sparus</taxon>
    </lineage>
</organism>
<dbReference type="Pfam" id="PF10152">
    <property type="entry name" value="CCDC53"/>
    <property type="match status" value="1"/>
</dbReference>
<gene>
    <name evidence="7" type="primary">WASHC3</name>
    <name evidence="7" type="synonym">washc3</name>
</gene>
<dbReference type="AlphaFoldDB" id="A0A671VUM0"/>
<dbReference type="GO" id="GO:0006887">
    <property type="term" value="P:exocytosis"/>
    <property type="evidence" value="ECO:0007669"/>
    <property type="project" value="TreeGrafter"/>
</dbReference>
<reference evidence="7" key="3">
    <citation type="submission" date="2025-09" db="UniProtKB">
        <authorList>
            <consortium name="Ensembl"/>
        </authorList>
    </citation>
    <scope>IDENTIFICATION</scope>
</reference>
<keyword evidence="8" id="KW-1185">Reference proteome</keyword>
<evidence type="ECO:0000313" key="7">
    <source>
        <dbReference type="Ensembl" id="ENSSAUP00010029407.1"/>
    </source>
</evidence>
<dbReference type="Ensembl" id="ENSSAUT00010031006.1">
    <property type="protein sequence ID" value="ENSSAUP00010029407.1"/>
    <property type="gene ID" value="ENSSAUG00010012629.1"/>
</dbReference>
<dbReference type="InterPro" id="IPR019309">
    <property type="entry name" value="WASHC3"/>
</dbReference>
<evidence type="ECO:0000256" key="2">
    <source>
        <dbReference type="ARBA" id="ARBA00013578"/>
    </source>
</evidence>
<name>A0A671VUM0_SPAAU</name>
<feature type="region of interest" description="Disordered" evidence="6">
    <location>
        <begin position="90"/>
        <end position="138"/>
    </location>
</feature>
<dbReference type="FunFam" id="1.20.5.110:FF:000025">
    <property type="entry name" value="Putative WASH complex subunit CCDC53"/>
    <property type="match status" value="1"/>
</dbReference>
<evidence type="ECO:0000313" key="8">
    <source>
        <dbReference type="Proteomes" id="UP000472265"/>
    </source>
</evidence>
<dbReference type="PANTHER" id="PTHR13015">
    <property type="entry name" value="PROTEIN AD-016-RELATED"/>
    <property type="match status" value="1"/>
</dbReference>
<dbReference type="OrthoDB" id="268027at2759"/>
<dbReference type="Proteomes" id="UP000472265">
    <property type="component" value="Chromosome 14"/>
</dbReference>
<reference evidence="7" key="2">
    <citation type="submission" date="2025-08" db="UniProtKB">
        <authorList>
            <consortium name="Ensembl"/>
        </authorList>
    </citation>
    <scope>IDENTIFICATION</scope>
</reference>
<evidence type="ECO:0000256" key="6">
    <source>
        <dbReference type="SAM" id="MobiDB-lite"/>
    </source>
</evidence>
<dbReference type="RefSeq" id="XP_030296242.1">
    <property type="nucleotide sequence ID" value="XM_030440382.1"/>
</dbReference>
<accession>A0A671VUM0</accession>
<comment type="similarity">
    <text evidence="1">Belongs to the CCDC53 family.</text>
</comment>
<feature type="compositionally biased region" description="Polar residues" evidence="6">
    <location>
        <begin position="95"/>
        <end position="107"/>
    </location>
</feature>
<dbReference type="FunCoup" id="A0A671VUM0">
    <property type="interactions" value="533"/>
</dbReference>
<dbReference type="CTD" id="51019"/>
<dbReference type="OMA" id="GCETKFV"/>
<dbReference type="GeneTree" id="ENSGT00390000014084"/>
<evidence type="ECO:0000256" key="5">
    <source>
        <dbReference type="ARBA" id="ARBA00062975"/>
    </source>
</evidence>
<evidence type="ECO:0000256" key="1">
    <source>
        <dbReference type="ARBA" id="ARBA00006290"/>
    </source>
</evidence>
<keyword evidence="3" id="KW-0175">Coiled coil</keyword>
<evidence type="ECO:0000256" key="4">
    <source>
        <dbReference type="ARBA" id="ARBA00030721"/>
    </source>
</evidence>
<reference evidence="7" key="1">
    <citation type="submission" date="2021-04" db="EMBL/GenBank/DDBJ databases">
        <authorList>
            <consortium name="Wellcome Sanger Institute Data Sharing"/>
        </authorList>
    </citation>
    <scope>NUCLEOTIDE SEQUENCE [LARGE SCALE GENOMIC DNA]</scope>
</reference>
<protein>
    <recommendedName>
        <fullName evidence="2">WASH complex subunit 3</fullName>
    </recommendedName>
    <alternativeName>
        <fullName evidence="4">Coiled-coil domain-containing protein 53</fullName>
    </alternativeName>
</protein>
<feature type="region of interest" description="Disordered" evidence="6">
    <location>
        <begin position="174"/>
        <end position="211"/>
    </location>
</feature>
<evidence type="ECO:0000256" key="3">
    <source>
        <dbReference type="ARBA" id="ARBA00023054"/>
    </source>
</evidence>
<feature type="compositionally biased region" description="Low complexity" evidence="6">
    <location>
        <begin position="119"/>
        <end position="137"/>
    </location>
</feature>
<dbReference type="GO" id="GO:0030041">
    <property type="term" value="P:actin filament polymerization"/>
    <property type="evidence" value="ECO:0007669"/>
    <property type="project" value="TreeGrafter"/>
</dbReference>
<feature type="compositionally biased region" description="Low complexity" evidence="6">
    <location>
        <begin position="202"/>
        <end position="211"/>
    </location>
</feature>
<dbReference type="GO" id="GO:0071203">
    <property type="term" value="C:WASH complex"/>
    <property type="evidence" value="ECO:0007669"/>
    <property type="project" value="InterPro"/>
</dbReference>
<comment type="subunit">
    <text evidence="5">Component of the WASH complex.</text>
</comment>
<proteinExistence type="inferred from homology"/>
<sequence length="211" mass="22545">MDEDGLPIVGSGVDLTKVPAIQQRRVVAYLNQFVVHTVRFLNRFSTVCEEKLSNISLRIQQIETTLCILEAKLSSIPGLEDVTVDGLNQRKPAQANGTSTAHQSQTDGPPAEPLPPSVPAQTAPEPAATQKAEAPAENVMTVAKDPRYARYLKMVQVGVPVMAIRNKMVLEGLDPNLLDQPDAPVPDGAATSAEDQDVAATSSDSESSFSD</sequence>